<evidence type="ECO:0000313" key="6">
    <source>
        <dbReference type="EMBL" id="QGU27089.1"/>
    </source>
</evidence>
<keyword evidence="4 5" id="KW-0472">Membrane</keyword>
<dbReference type="Proteomes" id="UP000422989">
    <property type="component" value="Chromosome"/>
</dbReference>
<dbReference type="EMBL" id="CP032550">
    <property type="protein sequence ID" value="QGU27089.1"/>
    <property type="molecule type" value="Genomic_DNA"/>
</dbReference>
<evidence type="ECO:0000256" key="1">
    <source>
        <dbReference type="ARBA" id="ARBA00004141"/>
    </source>
</evidence>
<dbReference type="GO" id="GO:0005886">
    <property type="term" value="C:plasma membrane"/>
    <property type="evidence" value="ECO:0007669"/>
    <property type="project" value="TreeGrafter"/>
</dbReference>
<gene>
    <name evidence="6" type="ORF">D7D94_04990</name>
</gene>
<protein>
    <submittedName>
        <fullName evidence="6">Energy-coupling factor transporter transmembrane protein EcfT</fullName>
    </submittedName>
</protein>
<feature type="transmembrane region" description="Helical" evidence="5">
    <location>
        <begin position="21"/>
        <end position="54"/>
    </location>
</feature>
<feature type="transmembrane region" description="Helical" evidence="5">
    <location>
        <begin position="134"/>
        <end position="154"/>
    </location>
</feature>
<evidence type="ECO:0000256" key="2">
    <source>
        <dbReference type="ARBA" id="ARBA00022692"/>
    </source>
</evidence>
<dbReference type="AlphaFoldDB" id="A0A6I6DZN0"/>
<keyword evidence="2 5" id="KW-0812">Transmembrane</keyword>
<accession>A0A6I6DZN0</accession>
<dbReference type="KEGG" id="moj:D7D94_04990"/>
<name>A0A6I6DZN0_9MICO</name>
<dbReference type="CDD" id="cd16914">
    <property type="entry name" value="EcfT"/>
    <property type="match status" value="1"/>
</dbReference>
<dbReference type="OrthoDB" id="509049at2"/>
<dbReference type="InterPro" id="IPR003339">
    <property type="entry name" value="ABC/ECF_trnsptr_transmembrane"/>
</dbReference>
<evidence type="ECO:0000256" key="5">
    <source>
        <dbReference type="SAM" id="Phobius"/>
    </source>
</evidence>
<feature type="transmembrane region" description="Helical" evidence="5">
    <location>
        <begin position="66"/>
        <end position="84"/>
    </location>
</feature>
<dbReference type="PANTHER" id="PTHR33514:SF13">
    <property type="entry name" value="PROTEIN ABCI12, CHLOROPLASTIC"/>
    <property type="match status" value="1"/>
</dbReference>
<dbReference type="PANTHER" id="PTHR33514">
    <property type="entry name" value="PROTEIN ABCI12, CHLOROPLASTIC"/>
    <property type="match status" value="1"/>
</dbReference>
<dbReference type="Pfam" id="PF02361">
    <property type="entry name" value="CbiQ"/>
    <property type="match status" value="1"/>
</dbReference>
<proteinExistence type="predicted"/>
<sequence>MISLYRPGRSPLHRLPAEAKLIGMAVLALVVSLWPHTPVTAVGTLLGVLALFALGGFGPREWGRQLWALRWIVVFMAGTQLLFLGPQPALVNTVRVVSVVLLAGVLTLTTRSEDMLDVVERALRPLAHFGVDPWRVAFTLSLTIALVPVIADFGRRVREAQRARGVRLGVRAVVPLLVMSLRHADDVADALSARGIA</sequence>
<reference evidence="6 7" key="1">
    <citation type="submission" date="2018-09" db="EMBL/GenBank/DDBJ databases">
        <title>Whole genome sequencing of Microbacterium oryzae strain MB-10T.</title>
        <authorList>
            <person name="Das S.K."/>
        </authorList>
    </citation>
    <scope>NUCLEOTIDE SEQUENCE [LARGE SCALE GENOMIC DNA]</scope>
    <source>
        <strain evidence="6 7">MB-10</strain>
    </source>
</reference>
<organism evidence="6 7">
    <name type="scientific">Microbacterium oryzae</name>
    <dbReference type="NCBI Taxonomy" id="743009"/>
    <lineage>
        <taxon>Bacteria</taxon>
        <taxon>Bacillati</taxon>
        <taxon>Actinomycetota</taxon>
        <taxon>Actinomycetes</taxon>
        <taxon>Micrococcales</taxon>
        <taxon>Microbacteriaceae</taxon>
        <taxon>Microbacterium</taxon>
    </lineage>
</organism>
<evidence type="ECO:0000256" key="4">
    <source>
        <dbReference type="ARBA" id="ARBA00023136"/>
    </source>
</evidence>
<evidence type="ECO:0000256" key="3">
    <source>
        <dbReference type="ARBA" id="ARBA00022989"/>
    </source>
</evidence>
<feature type="transmembrane region" description="Helical" evidence="5">
    <location>
        <begin position="89"/>
        <end position="108"/>
    </location>
</feature>
<comment type="subcellular location">
    <subcellularLocation>
        <location evidence="1">Membrane</location>
        <topology evidence="1">Multi-pass membrane protein</topology>
    </subcellularLocation>
</comment>
<keyword evidence="7" id="KW-1185">Reference proteome</keyword>
<dbReference type="RefSeq" id="WP_156241581.1">
    <property type="nucleotide sequence ID" value="NZ_BAAAZL010000006.1"/>
</dbReference>
<evidence type="ECO:0000313" key="7">
    <source>
        <dbReference type="Proteomes" id="UP000422989"/>
    </source>
</evidence>
<keyword evidence="3 5" id="KW-1133">Transmembrane helix</keyword>